<reference evidence="1 2" key="1">
    <citation type="submission" date="2019-05" db="EMBL/GenBank/DDBJ databases">
        <title>Another draft genome of Portunus trituberculatus and its Hox gene families provides insights of decapod evolution.</title>
        <authorList>
            <person name="Jeong J.-H."/>
            <person name="Song I."/>
            <person name="Kim S."/>
            <person name="Choi T."/>
            <person name="Kim D."/>
            <person name="Ryu S."/>
            <person name="Kim W."/>
        </authorList>
    </citation>
    <scope>NUCLEOTIDE SEQUENCE [LARGE SCALE GENOMIC DNA]</scope>
    <source>
        <tissue evidence="1">Muscle</tissue>
    </source>
</reference>
<keyword evidence="2" id="KW-1185">Reference proteome</keyword>
<protein>
    <submittedName>
        <fullName evidence="1">Uncharacterized protein</fullName>
    </submittedName>
</protein>
<dbReference type="AlphaFoldDB" id="A0A5B7HEB1"/>
<evidence type="ECO:0000313" key="2">
    <source>
        <dbReference type="Proteomes" id="UP000324222"/>
    </source>
</evidence>
<accession>A0A5B7HEB1</accession>
<dbReference type="Proteomes" id="UP000324222">
    <property type="component" value="Unassembled WGS sequence"/>
</dbReference>
<evidence type="ECO:0000313" key="1">
    <source>
        <dbReference type="EMBL" id="MPC69452.1"/>
    </source>
</evidence>
<proteinExistence type="predicted"/>
<comment type="caution">
    <text evidence="1">The sequence shown here is derived from an EMBL/GenBank/DDBJ whole genome shotgun (WGS) entry which is preliminary data.</text>
</comment>
<name>A0A5B7HEB1_PORTR</name>
<dbReference type="EMBL" id="VSRR010029442">
    <property type="protein sequence ID" value="MPC69452.1"/>
    <property type="molecule type" value="Genomic_DNA"/>
</dbReference>
<sequence>MHLFSGHFDRKAQCWRTTGNTAEVVSLAPVEDNTLECFRTTATPTERYQDGVGITERRYEESYAQL</sequence>
<gene>
    <name evidence="1" type="ORF">E2C01_063677</name>
</gene>
<organism evidence="1 2">
    <name type="scientific">Portunus trituberculatus</name>
    <name type="common">Swimming crab</name>
    <name type="synonym">Neptunus trituberculatus</name>
    <dbReference type="NCBI Taxonomy" id="210409"/>
    <lineage>
        <taxon>Eukaryota</taxon>
        <taxon>Metazoa</taxon>
        <taxon>Ecdysozoa</taxon>
        <taxon>Arthropoda</taxon>
        <taxon>Crustacea</taxon>
        <taxon>Multicrustacea</taxon>
        <taxon>Malacostraca</taxon>
        <taxon>Eumalacostraca</taxon>
        <taxon>Eucarida</taxon>
        <taxon>Decapoda</taxon>
        <taxon>Pleocyemata</taxon>
        <taxon>Brachyura</taxon>
        <taxon>Eubrachyura</taxon>
        <taxon>Portunoidea</taxon>
        <taxon>Portunidae</taxon>
        <taxon>Portuninae</taxon>
        <taxon>Portunus</taxon>
    </lineage>
</organism>